<evidence type="ECO:0000256" key="1">
    <source>
        <dbReference type="ARBA" id="ARBA00004316"/>
    </source>
</evidence>
<evidence type="ECO:0000259" key="5">
    <source>
        <dbReference type="PROSITE" id="PS50106"/>
    </source>
</evidence>
<dbReference type="PANTHER" id="PTHR23116">
    <property type="entry name" value="PDZ DOMAIN CONTAINING WHIRLIN AND HARMONIN-RELATED"/>
    <property type="match status" value="1"/>
</dbReference>
<dbReference type="GeneTree" id="ENSGT00950000183002"/>
<dbReference type="CDD" id="cd06737">
    <property type="entry name" value="PDZ1_harmonin"/>
    <property type="match status" value="1"/>
</dbReference>
<accession>A0ABI7XTP3</accession>
<dbReference type="PANTHER" id="PTHR23116:SF36">
    <property type="entry name" value="HARMONIN"/>
    <property type="match status" value="1"/>
</dbReference>
<dbReference type="SMART" id="SM00228">
    <property type="entry name" value="PDZ"/>
    <property type="match status" value="2"/>
</dbReference>
<protein>
    <recommendedName>
        <fullName evidence="5">PDZ domain-containing protein</fullName>
    </recommendedName>
</protein>
<dbReference type="CDD" id="cd07353">
    <property type="entry name" value="harmonin_N"/>
    <property type="match status" value="1"/>
</dbReference>
<reference evidence="6 7" key="1">
    <citation type="submission" date="2021-02" db="EMBL/GenBank/DDBJ databases">
        <title>Safari Cat Assemblies.</title>
        <authorList>
            <person name="Bredemeyer K.R."/>
            <person name="Murphy W.J."/>
        </authorList>
    </citation>
    <scope>NUCLEOTIDE SEQUENCE [LARGE SCALE GENOMIC DNA]</scope>
</reference>
<proteinExistence type="predicted"/>
<name>A0ABI7XTP3_FELCA</name>
<dbReference type="Pfam" id="PF00595">
    <property type="entry name" value="PDZ"/>
    <property type="match status" value="2"/>
</dbReference>
<evidence type="ECO:0000313" key="6">
    <source>
        <dbReference type="Ensembl" id="ENSFCTP00005025897.1"/>
    </source>
</evidence>
<dbReference type="Gene3D" id="1.20.1160.20">
    <property type="match status" value="1"/>
</dbReference>
<dbReference type="InterPro" id="IPR036034">
    <property type="entry name" value="PDZ_sf"/>
</dbReference>
<dbReference type="Gene3D" id="2.30.42.10">
    <property type="match status" value="2"/>
</dbReference>
<evidence type="ECO:0000256" key="2">
    <source>
        <dbReference type="ARBA" id="ARBA00022737"/>
    </source>
</evidence>
<keyword evidence="4" id="KW-0175">Coiled coil</keyword>
<dbReference type="CDD" id="cd06738">
    <property type="entry name" value="PDZ2_harmonin"/>
    <property type="match status" value="1"/>
</dbReference>
<gene>
    <name evidence="6" type="primary">USH1C</name>
</gene>
<feature type="coiled-coil region" evidence="4">
    <location>
        <begin position="301"/>
        <end position="377"/>
    </location>
</feature>
<evidence type="ECO:0000313" key="7">
    <source>
        <dbReference type="Proteomes" id="UP000823872"/>
    </source>
</evidence>
<keyword evidence="2" id="KW-0677">Repeat</keyword>
<dbReference type="PROSITE" id="PS50106">
    <property type="entry name" value="PDZ"/>
    <property type="match status" value="2"/>
</dbReference>
<dbReference type="Proteomes" id="UP000823872">
    <property type="component" value="Chromosome D1"/>
</dbReference>
<dbReference type="Pfam" id="PF21219">
    <property type="entry name" value="USH1C_N"/>
    <property type="match status" value="1"/>
</dbReference>
<sequence>MDRKVAREFRHKVDFLIENDAEKDYLYDVLRMYHQTMDVVVLVGDLKLVINEPSRLPLFDAIRPLIPLKHQVEYDQLTPRRSRKLKEVRLDRLHPEGLGLSVRGGLEFGCGLFISHLIKGGQADSVGLQVGDEIVRINGYSISSCTHEEVINLIRTKKTVSIKVRHIGLIPVKSSPDEPLKWQYVDQFVSESEGGRSSLGFPGSRENKEKKVFISLVGSRGLGCSISSGPIQKPGIFISNVKPGSLSAEVGLETGDQIVEVNGIDFSNLDHKEAVNVLKSSRSLTISIVAGAGRELFLTDRERLEEARQRELQRQELLMQKRLAMESNKILQEQQEMERQRKKEIAQKAAEENERYRKEMEQIVEEEEKFKKQWEEDWGSKEQLLSSKTITAEVHPIPLRKPKCMYHVPGEGTSFWGLGVGEYLDRDTSLPPITTTSPGEELTAPWAVFLSWRGSHVPGHGGGQDLCPFVPRGLLPDSPPQHRLRQEGLSLCPWAADQGMESSVKSELFIGSSSCFAG</sequence>
<organism evidence="6 7">
    <name type="scientific">Felis catus</name>
    <name type="common">Cat</name>
    <name type="synonym">Felis silvestris catus</name>
    <dbReference type="NCBI Taxonomy" id="9685"/>
    <lineage>
        <taxon>Eukaryota</taxon>
        <taxon>Metazoa</taxon>
        <taxon>Chordata</taxon>
        <taxon>Craniata</taxon>
        <taxon>Vertebrata</taxon>
        <taxon>Euteleostomi</taxon>
        <taxon>Mammalia</taxon>
        <taxon>Eutheria</taxon>
        <taxon>Laurasiatheria</taxon>
        <taxon>Carnivora</taxon>
        <taxon>Feliformia</taxon>
        <taxon>Felidae</taxon>
        <taxon>Felinae</taxon>
        <taxon>Felis</taxon>
    </lineage>
</organism>
<dbReference type="SUPFAM" id="SSF50156">
    <property type="entry name" value="PDZ domain-like"/>
    <property type="match status" value="2"/>
</dbReference>
<dbReference type="InterPro" id="IPR001478">
    <property type="entry name" value="PDZ"/>
</dbReference>
<dbReference type="InterPro" id="IPR030237">
    <property type="entry name" value="Harmonin_N"/>
</dbReference>
<comment type="subcellular location">
    <subcellularLocation>
        <location evidence="1">Cell projection</location>
    </subcellularLocation>
</comment>
<evidence type="ECO:0000256" key="3">
    <source>
        <dbReference type="ARBA" id="ARBA00023273"/>
    </source>
</evidence>
<reference evidence="6" key="2">
    <citation type="submission" date="2025-08" db="UniProtKB">
        <authorList>
            <consortium name="Ensembl"/>
        </authorList>
    </citation>
    <scope>IDENTIFICATION</scope>
    <source>
        <strain evidence="6">breed Abyssinian</strain>
    </source>
</reference>
<keyword evidence="3" id="KW-0966">Cell projection</keyword>
<feature type="domain" description="PDZ" evidence="5">
    <location>
        <begin position="87"/>
        <end position="155"/>
    </location>
</feature>
<dbReference type="Ensembl" id="ENSFCTT00005037237.1">
    <property type="protein sequence ID" value="ENSFCTP00005025897.1"/>
    <property type="gene ID" value="ENSFCTG00005013054.1"/>
</dbReference>
<reference evidence="6" key="3">
    <citation type="submission" date="2025-09" db="UniProtKB">
        <authorList>
            <consortium name="Ensembl"/>
        </authorList>
    </citation>
    <scope>IDENTIFICATION</scope>
    <source>
        <strain evidence="6">breed Abyssinian</strain>
    </source>
</reference>
<keyword evidence="7" id="KW-1185">Reference proteome</keyword>
<dbReference type="InterPro" id="IPR051844">
    <property type="entry name" value="USH2_Complex_Protein"/>
</dbReference>
<evidence type="ECO:0000256" key="4">
    <source>
        <dbReference type="SAM" id="Coils"/>
    </source>
</evidence>
<feature type="domain" description="PDZ" evidence="5">
    <location>
        <begin position="211"/>
        <end position="281"/>
    </location>
</feature>